<keyword evidence="4" id="KW-1185">Reference proteome</keyword>
<reference evidence="3" key="1">
    <citation type="submission" date="2023-03" db="EMBL/GenBank/DDBJ databases">
        <title>Massive genome expansion in bonnet fungi (Mycena s.s.) driven by repeated elements and novel gene families across ecological guilds.</title>
        <authorList>
            <consortium name="Lawrence Berkeley National Laboratory"/>
            <person name="Harder C.B."/>
            <person name="Miyauchi S."/>
            <person name="Viragh M."/>
            <person name="Kuo A."/>
            <person name="Thoen E."/>
            <person name="Andreopoulos B."/>
            <person name="Lu D."/>
            <person name="Skrede I."/>
            <person name="Drula E."/>
            <person name="Henrissat B."/>
            <person name="Morin E."/>
            <person name="Kohler A."/>
            <person name="Barry K."/>
            <person name="LaButti K."/>
            <person name="Morin E."/>
            <person name="Salamov A."/>
            <person name="Lipzen A."/>
            <person name="Mereny Z."/>
            <person name="Hegedus B."/>
            <person name="Baldrian P."/>
            <person name="Stursova M."/>
            <person name="Weitz H."/>
            <person name="Taylor A."/>
            <person name="Grigoriev I.V."/>
            <person name="Nagy L.G."/>
            <person name="Martin F."/>
            <person name="Kauserud H."/>
        </authorList>
    </citation>
    <scope>NUCLEOTIDE SEQUENCE</scope>
    <source>
        <strain evidence="3">CBHHK188m</strain>
    </source>
</reference>
<evidence type="ECO:0000256" key="1">
    <source>
        <dbReference type="SAM" id="MobiDB-lite"/>
    </source>
</evidence>
<gene>
    <name evidence="3" type="ORF">DFH07DRAFT_1011950</name>
</gene>
<feature type="transmembrane region" description="Helical" evidence="2">
    <location>
        <begin position="521"/>
        <end position="549"/>
    </location>
</feature>
<keyword evidence="2" id="KW-0812">Transmembrane</keyword>
<proteinExistence type="predicted"/>
<sequence>MPPAYNIDELPFGVEGPDSPTKEHHDLFETRSVVSTTSSTQSSVPPPTMFRGKRILLISVAIFIFLASLLVGLFAQIFVTHEYLRRGQEIITAAPLGPTLAIVHVLTVFLLLTFPFVVGLQSYRLAWAWLKASVDNGHNRPTPFQLGIIMKLLSGANFSALWEGSKYMYGLGSTKRSSYRPPLFRGAMLVLGLALLLVYGFVVLDIALSFASTTISFSQFNEYEGTWPQMSRQINTSMCATSSGAVASGINLCGLEVPGSTPFAASLPEGLRTLTNNSDTNAVAFGNDGTAIIIPAIIPEDISYYGTSYGVLSDCESITSECIGSGPSYGSGSSLTLSCPASASFNAELNASTGAYPFGVLDEDGDQYATPYLVNSNPFNFGGVVLSQAYTSDPDTFVGDTGFFTHSNVAYNVLSCSVTVRSVSYVYFNGTFTIDPSNTMTASDPGITRRIAAMTTAAFLSERIPAAVDGAGLEDGDYASSFGRELSRELIAFTASLYSPDAPEELQRVTPILGSRLSLPVLAVMALITSVYGAFLLFLTASAVLASSASPYTLLARKRLAEPLTAVHAAYARAEPHRTWEQSNQRLFSTETGSDRLSVGPTTSATGGLAFGVSRAVGAPST</sequence>
<dbReference type="AlphaFoldDB" id="A0AAD7HED8"/>
<keyword evidence="2" id="KW-1133">Transmembrane helix</keyword>
<evidence type="ECO:0000256" key="2">
    <source>
        <dbReference type="SAM" id="Phobius"/>
    </source>
</evidence>
<protein>
    <submittedName>
        <fullName evidence="3">Uncharacterized protein</fullName>
    </submittedName>
</protein>
<feature type="transmembrane region" description="Helical" evidence="2">
    <location>
        <begin position="183"/>
        <end position="211"/>
    </location>
</feature>
<name>A0AAD7HED8_9AGAR</name>
<feature type="transmembrane region" description="Helical" evidence="2">
    <location>
        <begin position="55"/>
        <end position="79"/>
    </location>
</feature>
<comment type="caution">
    <text evidence="3">The sequence shown here is derived from an EMBL/GenBank/DDBJ whole genome shotgun (WGS) entry which is preliminary data.</text>
</comment>
<feature type="transmembrane region" description="Helical" evidence="2">
    <location>
        <begin position="100"/>
        <end position="123"/>
    </location>
</feature>
<evidence type="ECO:0000313" key="4">
    <source>
        <dbReference type="Proteomes" id="UP001215280"/>
    </source>
</evidence>
<keyword evidence="2" id="KW-0472">Membrane</keyword>
<evidence type="ECO:0000313" key="3">
    <source>
        <dbReference type="EMBL" id="KAJ7718196.1"/>
    </source>
</evidence>
<organism evidence="3 4">
    <name type="scientific">Mycena maculata</name>
    <dbReference type="NCBI Taxonomy" id="230809"/>
    <lineage>
        <taxon>Eukaryota</taxon>
        <taxon>Fungi</taxon>
        <taxon>Dikarya</taxon>
        <taxon>Basidiomycota</taxon>
        <taxon>Agaricomycotina</taxon>
        <taxon>Agaricomycetes</taxon>
        <taxon>Agaricomycetidae</taxon>
        <taxon>Agaricales</taxon>
        <taxon>Marasmiineae</taxon>
        <taxon>Mycenaceae</taxon>
        <taxon>Mycena</taxon>
    </lineage>
</organism>
<dbReference type="EMBL" id="JARJLG010000309">
    <property type="protein sequence ID" value="KAJ7718196.1"/>
    <property type="molecule type" value="Genomic_DNA"/>
</dbReference>
<accession>A0AAD7HED8</accession>
<feature type="region of interest" description="Disordered" evidence="1">
    <location>
        <begin position="1"/>
        <end position="22"/>
    </location>
</feature>
<dbReference type="Proteomes" id="UP001215280">
    <property type="component" value="Unassembled WGS sequence"/>
</dbReference>